<name>A0A3P6Q7L7_9BILA</name>
<feature type="transmembrane region" description="Helical" evidence="10">
    <location>
        <begin position="256"/>
        <end position="279"/>
    </location>
</feature>
<dbReference type="GO" id="GO:0061630">
    <property type="term" value="F:ubiquitin protein ligase activity"/>
    <property type="evidence" value="ECO:0007669"/>
    <property type="project" value="UniProtKB-EC"/>
</dbReference>
<dbReference type="EMBL" id="UYRT01000340">
    <property type="protein sequence ID" value="VDK28031.1"/>
    <property type="molecule type" value="Genomic_DNA"/>
</dbReference>
<keyword evidence="7" id="KW-0833">Ubl conjugation pathway</keyword>
<dbReference type="InterPro" id="IPR056521">
    <property type="entry name" value="MARCHF6-like_C"/>
</dbReference>
<keyword evidence="8 10" id="KW-1133">Transmembrane helix</keyword>
<evidence type="ECO:0000313" key="12">
    <source>
        <dbReference type="EMBL" id="VDK28031.1"/>
    </source>
</evidence>
<feature type="domain" description="E3 ubiquitin-protein ligase MARCHF6-like C-terminal" evidence="11">
    <location>
        <begin position="243"/>
        <end position="414"/>
    </location>
</feature>
<dbReference type="Pfam" id="PF23113">
    <property type="entry name" value="MARCHF6_C"/>
    <property type="match status" value="1"/>
</dbReference>
<evidence type="ECO:0000313" key="13">
    <source>
        <dbReference type="Proteomes" id="UP000271098"/>
    </source>
</evidence>
<evidence type="ECO:0000256" key="5">
    <source>
        <dbReference type="ARBA" id="ARBA00022679"/>
    </source>
</evidence>
<evidence type="ECO:0000256" key="3">
    <source>
        <dbReference type="ARBA" id="ARBA00004906"/>
    </source>
</evidence>
<accession>A0A3P6Q7L7</accession>
<dbReference type="GO" id="GO:0005789">
    <property type="term" value="C:endoplasmic reticulum membrane"/>
    <property type="evidence" value="ECO:0007669"/>
    <property type="project" value="TreeGrafter"/>
</dbReference>
<dbReference type="PANTHER" id="PTHR13145">
    <property type="entry name" value="SSM4 PROTEIN"/>
    <property type="match status" value="1"/>
</dbReference>
<feature type="transmembrane region" description="Helical" evidence="10">
    <location>
        <begin position="299"/>
        <end position="320"/>
    </location>
</feature>
<organism evidence="12 13">
    <name type="scientific">Gongylonema pulchrum</name>
    <dbReference type="NCBI Taxonomy" id="637853"/>
    <lineage>
        <taxon>Eukaryota</taxon>
        <taxon>Metazoa</taxon>
        <taxon>Ecdysozoa</taxon>
        <taxon>Nematoda</taxon>
        <taxon>Chromadorea</taxon>
        <taxon>Rhabditida</taxon>
        <taxon>Spirurina</taxon>
        <taxon>Spiruromorpha</taxon>
        <taxon>Spiruroidea</taxon>
        <taxon>Gongylonematidae</taxon>
        <taxon>Gongylonema</taxon>
    </lineage>
</organism>
<dbReference type="EC" id="2.3.2.27" evidence="4"/>
<comment type="pathway">
    <text evidence="3">Protein modification; protein ubiquitination.</text>
</comment>
<dbReference type="OrthoDB" id="5866533at2759"/>
<evidence type="ECO:0000256" key="4">
    <source>
        <dbReference type="ARBA" id="ARBA00012483"/>
    </source>
</evidence>
<evidence type="ECO:0000256" key="6">
    <source>
        <dbReference type="ARBA" id="ARBA00022692"/>
    </source>
</evidence>
<dbReference type="Proteomes" id="UP000271098">
    <property type="component" value="Unassembled WGS sequence"/>
</dbReference>
<gene>
    <name evidence="12" type="ORF">GPUH_LOCUS403</name>
</gene>
<evidence type="ECO:0000256" key="8">
    <source>
        <dbReference type="ARBA" id="ARBA00022989"/>
    </source>
</evidence>
<sequence length="479" mass="54322">MNDPEFNPIQEMIELPVMEHLRRLIASTSIFFTTILLVVYIPLCFISRYLPSILPFNLSLAAETPLSELSLELLILQVVLPALLEQTRARAVLKAIVRTWCCFIGRILKLEHYLLPPEENRDDGQQRAPAPAEPAPGIRLAAQHQALLLVREPQGFQAYHRPSHFALRVIALLIALSITTVITSIVFCVVPVTLGRFIVHKISGHTNVHELYTVAAGLYSCWILLKLFFLVMEYAPKGTAFLLSAFHNMALTIAKLLAVSIPVLFVIPLLTGICFHLAVISPIRVAPYQTPLLFPWQHWAMGILHCKIFGAAVMMGPDWWMKNVFEQLYADGIRGLRVRFLYQHLVAPVLACLTIHLSAPRVMCSLISMISVVTDEERIIFLRYSYPAMILCVFCIHFVYWQCTKLKALTEKIRNDKYVFFDSKFNSLNMTEKKLAYIMPAGTVVSDFTAKKYNPYFIVLFSNYAAGKCYTCSVQCFTI</sequence>
<dbReference type="PANTHER" id="PTHR13145:SF0">
    <property type="entry name" value="E3 UBIQUITIN-PROTEIN LIGASE MARCHF6"/>
    <property type="match status" value="1"/>
</dbReference>
<reference evidence="12 13" key="1">
    <citation type="submission" date="2018-11" db="EMBL/GenBank/DDBJ databases">
        <authorList>
            <consortium name="Pathogen Informatics"/>
        </authorList>
    </citation>
    <scope>NUCLEOTIDE SEQUENCE [LARGE SCALE GENOMIC DNA]</scope>
</reference>
<keyword evidence="5" id="KW-0808">Transferase</keyword>
<feature type="transmembrane region" description="Helical" evidence="10">
    <location>
        <begin position="211"/>
        <end position="235"/>
    </location>
</feature>
<evidence type="ECO:0000259" key="11">
    <source>
        <dbReference type="Pfam" id="PF23113"/>
    </source>
</evidence>
<evidence type="ECO:0000256" key="7">
    <source>
        <dbReference type="ARBA" id="ARBA00022786"/>
    </source>
</evidence>
<proteinExistence type="predicted"/>
<comment type="catalytic activity">
    <reaction evidence="1">
        <text>S-ubiquitinyl-[E2 ubiquitin-conjugating enzyme]-L-cysteine + [acceptor protein]-L-lysine = [E2 ubiquitin-conjugating enzyme]-L-cysteine + N(6)-ubiquitinyl-[acceptor protein]-L-lysine.</text>
        <dbReference type="EC" id="2.3.2.27"/>
    </reaction>
</comment>
<comment type="subcellular location">
    <subcellularLocation>
        <location evidence="2">Membrane</location>
        <topology evidence="2">Multi-pass membrane protein</topology>
    </subcellularLocation>
</comment>
<dbReference type="GO" id="GO:0036503">
    <property type="term" value="P:ERAD pathway"/>
    <property type="evidence" value="ECO:0007669"/>
    <property type="project" value="TreeGrafter"/>
</dbReference>
<keyword evidence="13" id="KW-1185">Reference proteome</keyword>
<keyword evidence="6 10" id="KW-0812">Transmembrane</keyword>
<evidence type="ECO:0000256" key="9">
    <source>
        <dbReference type="ARBA" id="ARBA00023136"/>
    </source>
</evidence>
<feature type="transmembrane region" description="Helical" evidence="10">
    <location>
        <begin position="340"/>
        <end position="359"/>
    </location>
</feature>
<feature type="transmembrane region" description="Helical" evidence="10">
    <location>
        <begin position="169"/>
        <end position="199"/>
    </location>
</feature>
<feature type="transmembrane region" description="Helical" evidence="10">
    <location>
        <begin position="379"/>
        <end position="401"/>
    </location>
</feature>
<evidence type="ECO:0000256" key="1">
    <source>
        <dbReference type="ARBA" id="ARBA00000900"/>
    </source>
</evidence>
<feature type="transmembrane region" description="Helical" evidence="10">
    <location>
        <begin position="24"/>
        <end position="46"/>
    </location>
</feature>
<protein>
    <recommendedName>
        <fullName evidence="4">RING-type E3 ubiquitin transferase</fullName>
        <ecNumber evidence="4">2.3.2.27</ecNumber>
    </recommendedName>
</protein>
<dbReference type="AlphaFoldDB" id="A0A3P6Q7L7"/>
<evidence type="ECO:0000256" key="2">
    <source>
        <dbReference type="ARBA" id="ARBA00004141"/>
    </source>
</evidence>
<keyword evidence="9 10" id="KW-0472">Membrane</keyword>
<evidence type="ECO:0000256" key="10">
    <source>
        <dbReference type="SAM" id="Phobius"/>
    </source>
</evidence>